<dbReference type="EMBL" id="BN001301">
    <property type="protein sequence ID" value="CBF71472.1"/>
    <property type="molecule type" value="Genomic_DNA"/>
</dbReference>
<dbReference type="AlphaFoldDB" id="C8V284"/>
<dbReference type="InParanoid" id="C8V284"/>
<dbReference type="Proteomes" id="UP000000560">
    <property type="component" value="Chromosome I"/>
</dbReference>
<dbReference type="KEGG" id="ani:ANIA_11528"/>
<keyword evidence="2" id="KW-1185">Reference proteome</keyword>
<dbReference type="HOGENOM" id="CLU_2469066_0_0_1"/>
<organism evidence="1 2">
    <name type="scientific">Emericella nidulans (strain FGSC A4 / ATCC 38163 / CBS 112.46 / NRRL 194 / M139)</name>
    <name type="common">Aspergillus nidulans</name>
    <dbReference type="NCBI Taxonomy" id="227321"/>
    <lineage>
        <taxon>Eukaryota</taxon>
        <taxon>Fungi</taxon>
        <taxon>Dikarya</taxon>
        <taxon>Ascomycota</taxon>
        <taxon>Pezizomycotina</taxon>
        <taxon>Eurotiomycetes</taxon>
        <taxon>Eurotiomycetidae</taxon>
        <taxon>Eurotiales</taxon>
        <taxon>Aspergillaceae</taxon>
        <taxon>Aspergillus</taxon>
        <taxon>Aspergillus subgen. Nidulantes</taxon>
    </lineage>
</organism>
<dbReference type="GeneID" id="74897100"/>
<accession>C8V284</accession>
<protein>
    <submittedName>
        <fullName evidence="1">Uncharacterized protein</fullName>
    </submittedName>
</protein>
<evidence type="ECO:0000313" key="1">
    <source>
        <dbReference type="EMBL" id="CBF71472.1"/>
    </source>
</evidence>
<dbReference type="RefSeq" id="XP_050467171.1">
    <property type="nucleotide sequence ID" value="XM_050611116.1"/>
</dbReference>
<gene>
    <name evidence="1" type="ORF">ANIA_11528</name>
</gene>
<proteinExistence type="predicted"/>
<sequence length="88" mass="10078">MGRIYVQSRCQTGDLSDYHSSARCRMESLLTCSTREEYFHLIELLEAHETPKIAESDLEDSFLHADLVPVVKVQDLDHGEAVYDDSNF</sequence>
<name>C8V284_EMENI</name>
<reference evidence="2" key="2">
    <citation type="journal article" date="2009" name="Fungal Genet. Biol.">
        <title>The 2008 update of the Aspergillus nidulans genome annotation: a community effort.</title>
        <authorList>
            <person name="Wortman J.R."/>
            <person name="Gilsenan J.M."/>
            <person name="Joardar V."/>
            <person name="Deegan J."/>
            <person name="Clutterbuck J."/>
            <person name="Andersen M.R."/>
            <person name="Archer D."/>
            <person name="Bencina M."/>
            <person name="Braus G."/>
            <person name="Coutinho P."/>
            <person name="von Dohren H."/>
            <person name="Doonan J."/>
            <person name="Driessen A.J."/>
            <person name="Durek P."/>
            <person name="Espeso E."/>
            <person name="Fekete E."/>
            <person name="Flipphi M."/>
            <person name="Estrada C.G."/>
            <person name="Geysens S."/>
            <person name="Goldman G."/>
            <person name="de Groot P.W."/>
            <person name="Hansen K."/>
            <person name="Harris S.D."/>
            <person name="Heinekamp T."/>
            <person name="Helmstaedt K."/>
            <person name="Henrissat B."/>
            <person name="Hofmann G."/>
            <person name="Homan T."/>
            <person name="Horio T."/>
            <person name="Horiuchi H."/>
            <person name="James S."/>
            <person name="Jones M."/>
            <person name="Karaffa L."/>
            <person name="Karanyi Z."/>
            <person name="Kato M."/>
            <person name="Keller N."/>
            <person name="Kelly D.E."/>
            <person name="Kiel J.A."/>
            <person name="Kim J.M."/>
            <person name="van der Klei I.J."/>
            <person name="Klis F.M."/>
            <person name="Kovalchuk A."/>
            <person name="Krasevec N."/>
            <person name="Kubicek C.P."/>
            <person name="Liu B."/>
            <person name="Maccabe A."/>
            <person name="Meyer V."/>
            <person name="Mirabito P."/>
            <person name="Miskei M."/>
            <person name="Mos M."/>
            <person name="Mullins J."/>
            <person name="Nelson D.R."/>
            <person name="Nielsen J."/>
            <person name="Oakley B.R."/>
            <person name="Osmani S.A."/>
            <person name="Pakula T."/>
            <person name="Paszewski A."/>
            <person name="Paulsen I."/>
            <person name="Pilsyk S."/>
            <person name="Pocsi I."/>
            <person name="Punt P.J."/>
            <person name="Ram A.F."/>
            <person name="Ren Q."/>
            <person name="Robellet X."/>
            <person name="Robson G."/>
            <person name="Seiboth B."/>
            <person name="van Solingen P."/>
            <person name="Specht T."/>
            <person name="Sun J."/>
            <person name="Taheri-Talesh N."/>
            <person name="Takeshita N."/>
            <person name="Ussery D."/>
            <person name="vanKuyk P.A."/>
            <person name="Visser H."/>
            <person name="van de Vondervoort P.J."/>
            <person name="de Vries R.P."/>
            <person name="Walton J."/>
            <person name="Xiang X."/>
            <person name="Xiong Y."/>
            <person name="Zeng A.P."/>
            <person name="Brandt B.W."/>
            <person name="Cornell M.J."/>
            <person name="van den Hondel C.A."/>
            <person name="Visser J."/>
            <person name="Oliver S.G."/>
            <person name="Turner G."/>
        </authorList>
    </citation>
    <scope>GENOME REANNOTATION</scope>
    <source>
        <strain evidence="2">FGSC A4 / ATCC 38163 / CBS 112.46 / NRRL 194 / M139</strain>
    </source>
</reference>
<reference evidence="2" key="1">
    <citation type="journal article" date="2005" name="Nature">
        <title>Sequencing of Aspergillus nidulans and comparative analysis with A. fumigatus and A. oryzae.</title>
        <authorList>
            <person name="Galagan J.E."/>
            <person name="Calvo S.E."/>
            <person name="Cuomo C."/>
            <person name="Ma L.J."/>
            <person name="Wortman J.R."/>
            <person name="Batzoglou S."/>
            <person name="Lee S.I."/>
            <person name="Basturkmen M."/>
            <person name="Spevak C.C."/>
            <person name="Clutterbuck J."/>
            <person name="Kapitonov V."/>
            <person name="Jurka J."/>
            <person name="Scazzocchio C."/>
            <person name="Farman M."/>
            <person name="Butler J."/>
            <person name="Purcell S."/>
            <person name="Harris S."/>
            <person name="Braus G.H."/>
            <person name="Draht O."/>
            <person name="Busch S."/>
            <person name="D'Enfert C."/>
            <person name="Bouchier C."/>
            <person name="Goldman G.H."/>
            <person name="Bell-Pedersen D."/>
            <person name="Griffiths-Jones S."/>
            <person name="Doonan J.H."/>
            <person name="Yu J."/>
            <person name="Vienken K."/>
            <person name="Pain A."/>
            <person name="Freitag M."/>
            <person name="Selker E.U."/>
            <person name="Archer D.B."/>
            <person name="Penalva M.A."/>
            <person name="Oakley B.R."/>
            <person name="Momany M."/>
            <person name="Tanaka T."/>
            <person name="Kumagai T."/>
            <person name="Asai K."/>
            <person name="Machida M."/>
            <person name="Nierman W.C."/>
            <person name="Denning D.W."/>
            <person name="Caddick M."/>
            <person name="Hynes M."/>
            <person name="Paoletti M."/>
            <person name="Fischer R."/>
            <person name="Miller B."/>
            <person name="Dyer P."/>
            <person name="Sachs M.S."/>
            <person name="Osmani S.A."/>
            <person name="Birren B.W."/>
        </authorList>
    </citation>
    <scope>NUCLEOTIDE SEQUENCE [LARGE SCALE GENOMIC DNA]</scope>
    <source>
        <strain evidence="2">FGSC A4 / ATCC 38163 / CBS 112.46 / NRRL 194 / M139</strain>
    </source>
</reference>
<evidence type="ECO:0000313" key="2">
    <source>
        <dbReference type="Proteomes" id="UP000000560"/>
    </source>
</evidence>